<dbReference type="Gene3D" id="1.20.120.530">
    <property type="entry name" value="GntR ligand-binding domain-like"/>
    <property type="match status" value="1"/>
</dbReference>
<dbReference type="Pfam" id="PF00392">
    <property type="entry name" value="GntR"/>
    <property type="match status" value="1"/>
</dbReference>
<keyword evidence="1" id="KW-0805">Transcription regulation</keyword>
<dbReference type="SUPFAM" id="SSF48008">
    <property type="entry name" value="GntR ligand-binding domain-like"/>
    <property type="match status" value="1"/>
</dbReference>
<dbReference type="Pfam" id="PF07729">
    <property type="entry name" value="FCD"/>
    <property type="match status" value="1"/>
</dbReference>
<dbReference type="PRINTS" id="PR00035">
    <property type="entry name" value="HTHGNTR"/>
</dbReference>
<dbReference type="Gene3D" id="1.10.10.10">
    <property type="entry name" value="Winged helix-like DNA-binding domain superfamily/Winged helix DNA-binding domain"/>
    <property type="match status" value="1"/>
</dbReference>
<dbReference type="GO" id="GO:0003700">
    <property type="term" value="F:DNA-binding transcription factor activity"/>
    <property type="evidence" value="ECO:0007669"/>
    <property type="project" value="InterPro"/>
</dbReference>
<proteinExistence type="predicted"/>
<dbReference type="CDD" id="cd07377">
    <property type="entry name" value="WHTH_GntR"/>
    <property type="match status" value="1"/>
</dbReference>
<evidence type="ECO:0000256" key="1">
    <source>
        <dbReference type="ARBA" id="ARBA00023015"/>
    </source>
</evidence>
<evidence type="ECO:0000313" key="6">
    <source>
        <dbReference type="Proteomes" id="UP000758022"/>
    </source>
</evidence>
<evidence type="ECO:0000313" key="5">
    <source>
        <dbReference type="EMBL" id="MBY3064536.1"/>
    </source>
</evidence>
<dbReference type="PROSITE" id="PS50949">
    <property type="entry name" value="HTH_GNTR"/>
    <property type="match status" value="1"/>
</dbReference>
<dbReference type="InterPro" id="IPR011711">
    <property type="entry name" value="GntR_C"/>
</dbReference>
<dbReference type="Proteomes" id="UP000758022">
    <property type="component" value="Unassembled WGS sequence"/>
</dbReference>
<feature type="domain" description="HTH gntR-type" evidence="4">
    <location>
        <begin position="11"/>
        <end position="81"/>
    </location>
</feature>
<dbReference type="SMART" id="SM00345">
    <property type="entry name" value="HTH_GNTR"/>
    <property type="match status" value="1"/>
</dbReference>
<dbReference type="InterPro" id="IPR008920">
    <property type="entry name" value="TF_FadR/GntR_C"/>
</dbReference>
<evidence type="ECO:0000259" key="4">
    <source>
        <dbReference type="PROSITE" id="PS50949"/>
    </source>
</evidence>
<name>A0AB35FG40_9HYPH</name>
<organism evidence="5 6">
    <name type="scientific">Rhizobium laguerreae</name>
    <dbReference type="NCBI Taxonomy" id="1076926"/>
    <lineage>
        <taxon>Bacteria</taxon>
        <taxon>Pseudomonadati</taxon>
        <taxon>Pseudomonadota</taxon>
        <taxon>Alphaproteobacteria</taxon>
        <taxon>Hyphomicrobiales</taxon>
        <taxon>Rhizobiaceae</taxon>
        <taxon>Rhizobium/Agrobacterium group</taxon>
        <taxon>Rhizobium</taxon>
    </lineage>
</organism>
<dbReference type="InterPro" id="IPR000524">
    <property type="entry name" value="Tscrpt_reg_HTH_GntR"/>
</dbReference>
<keyword evidence="2" id="KW-0238">DNA-binding</keyword>
<dbReference type="AlphaFoldDB" id="A0AB35FG40"/>
<sequence>MQGTYSPVQKDTFPHQIARQLRAMIVDGTLAVNQKLPTEQELASQFTVSRPTIREALKRLAAQNLIRSLRGPTGGTFVNAPSVEEEMDHLASVSTMLVSVGDISIGEISEARQQLEMLCVRLAAEQRTEAQLAALAGEIQIQEKLDLTDMDFCASDVRFHRTLVDATHNALLRFLMAAVVEGLQPISNLIVFRYRERKEIIRHHTLILQHLTRRDGEAAALVIAEQMAYLRGHYLKAQAAKQAPQPVIENPIDGSAAHKIL</sequence>
<dbReference type="RefSeq" id="WP_221978993.1">
    <property type="nucleotide sequence ID" value="NZ_JAAXQQ010000004.1"/>
</dbReference>
<dbReference type="InterPro" id="IPR036388">
    <property type="entry name" value="WH-like_DNA-bd_sf"/>
</dbReference>
<dbReference type="GO" id="GO:0003677">
    <property type="term" value="F:DNA binding"/>
    <property type="evidence" value="ECO:0007669"/>
    <property type="project" value="UniProtKB-KW"/>
</dbReference>
<gene>
    <name evidence="5" type="ORF">HFO74_14000</name>
</gene>
<evidence type="ECO:0000256" key="2">
    <source>
        <dbReference type="ARBA" id="ARBA00023125"/>
    </source>
</evidence>
<dbReference type="PANTHER" id="PTHR43537:SF5">
    <property type="entry name" value="UXU OPERON TRANSCRIPTIONAL REGULATOR"/>
    <property type="match status" value="1"/>
</dbReference>
<keyword evidence="3" id="KW-0804">Transcription</keyword>
<dbReference type="EMBL" id="JAAXQQ010000004">
    <property type="protein sequence ID" value="MBY3064536.1"/>
    <property type="molecule type" value="Genomic_DNA"/>
</dbReference>
<accession>A0AB35FG40</accession>
<comment type="caution">
    <text evidence="5">The sequence shown here is derived from an EMBL/GenBank/DDBJ whole genome shotgun (WGS) entry which is preliminary data.</text>
</comment>
<dbReference type="InterPro" id="IPR036390">
    <property type="entry name" value="WH_DNA-bd_sf"/>
</dbReference>
<evidence type="ECO:0000256" key="3">
    <source>
        <dbReference type="ARBA" id="ARBA00023163"/>
    </source>
</evidence>
<dbReference type="PANTHER" id="PTHR43537">
    <property type="entry name" value="TRANSCRIPTIONAL REGULATOR, GNTR FAMILY"/>
    <property type="match status" value="1"/>
</dbReference>
<reference evidence="5" key="1">
    <citation type="submission" date="2020-04" db="EMBL/GenBank/DDBJ databases">
        <title>Global-level population genomics supports evidence of horizontal gene transfer on evolution of Rhizobia in Lentils.</title>
        <authorList>
            <person name="Gai Y."/>
            <person name="Cook D."/>
            <person name="Riely B."/>
        </authorList>
    </citation>
    <scope>NUCLEOTIDE SEQUENCE</scope>
    <source>
        <strain evidence="5">TLR9</strain>
    </source>
</reference>
<dbReference type="SUPFAM" id="SSF46785">
    <property type="entry name" value="Winged helix' DNA-binding domain"/>
    <property type="match status" value="1"/>
</dbReference>
<protein>
    <submittedName>
        <fullName evidence="5">FadR family transcriptional regulator</fullName>
    </submittedName>
</protein>
<dbReference type="SMART" id="SM00895">
    <property type="entry name" value="FCD"/>
    <property type="match status" value="1"/>
</dbReference>